<organism evidence="1 2">
    <name type="scientific">Lentzea jiangxiensis</name>
    <dbReference type="NCBI Taxonomy" id="641025"/>
    <lineage>
        <taxon>Bacteria</taxon>
        <taxon>Bacillati</taxon>
        <taxon>Actinomycetota</taxon>
        <taxon>Actinomycetes</taxon>
        <taxon>Pseudonocardiales</taxon>
        <taxon>Pseudonocardiaceae</taxon>
        <taxon>Lentzea</taxon>
    </lineage>
</organism>
<dbReference type="EMBL" id="FNIX01000056">
    <property type="protein sequence ID" value="SDP99244.1"/>
    <property type="molecule type" value="Genomic_DNA"/>
</dbReference>
<sequence>MSCSITGHTTVLTMLGLTALRFVTVVGATESEAKPPCAAMSQELTPWLGELSNVRLCP</sequence>
<gene>
    <name evidence="1" type="ORF">SAMN05421507_1563</name>
</gene>
<dbReference type="AlphaFoldDB" id="A0A1H0X8E6"/>
<dbReference type="Proteomes" id="UP000199691">
    <property type="component" value="Unassembled WGS sequence"/>
</dbReference>
<name>A0A1H0X8E6_9PSEU</name>
<evidence type="ECO:0000313" key="2">
    <source>
        <dbReference type="Proteomes" id="UP000199691"/>
    </source>
</evidence>
<protein>
    <submittedName>
        <fullName evidence="1">Uncharacterized protein</fullName>
    </submittedName>
</protein>
<proteinExistence type="predicted"/>
<evidence type="ECO:0000313" key="1">
    <source>
        <dbReference type="EMBL" id="SDP99244.1"/>
    </source>
</evidence>
<accession>A0A1H0X8E6</accession>
<keyword evidence="2" id="KW-1185">Reference proteome</keyword>
<reference evidence="2" key="1">
    <citation type="submission" date="2016-10" db="EMBL/GenBank/DDBJ databases">
        <authorList>
            <person name="Varghese N."/>
            <person name="Submissions S."/>
        </authorList>
    </citation>
    <scope>NUCLEOTIDE SEQUENCE [LARGE SCALE GENOMIC DNA]</scope>
    <source>
        <strain evidence="2">CGMCC 4.6609</strain>
    </source>
</reference>